<feature type="transmembrane region" description="Helical" evidence="8">
    <location>
        <begin position="163"/>
        <end position="182"/>
    </location>
</feature>
<feature type="transmembrane region" description="Helical" evidence="8">
    <location>
        <begin position="227"/>
        <end position="248"/>
    </location>
</feature>
<dbReference type="InterPro" id="IPR002781">
    <property type="entry name" value="TM_pro_TauE-like"/>
</dbReference>
<comment type="subcellular location">
    <subcellularLocation>
        <location evidence="1 8">Cell membrane</location>
        <topology evidence="1 8">Multi-pass membrane protein</topology>
    </subcellularLocation>
</comment>
<dbReference type="EMBL" id="FOAS01000014">
    <property type="protein sequence ID" value="SEL58475.1"/>
    <property type="molecule type" value="Genomic_DNA"/>
</dbReference>
<evidence type="ECO:0000256" key="1">
    <source>
        <dbReference type="ARBA" id="ARBA00004651"/>
    </source>
</evidence>
<evidence type="ECO:0000256" key="2">
    <source>
        <dbReference type="ARBA" id="ARBA00009142"/>
    </source>
</evidence>
<dbReference type="STRING" id="1429083.GCA_001885685_03245"/>
<dbReference type="GO" id="GO:0005886">
    <property type="term" value="C:plasma membrane"/>
    <property type="evidence" value="ECO:0007669"/>
    <property type="project" value="UniProtKB-SubCell"/>
</dbReference>
<protein>
    <recommendedName>
        <fullName evidence="8">Probable membrane transporter protein</fullName>
    </recommendedName>
</protein>
<keyword evidence="6 8" id="KW-1133">Transmembrane helix</keyword>
<keyword evidence="7 8" id="KW-0472">Membrane</keyword>
<dbReference type="Proteomes" id="UP000185766">
    <property type="component" value="Unassembled WGS sequence"/>
</dbReference>
<reference evidence="9 10" key="1">
    <citation type="submission" date="2016-10" db="EMBL/GenBank/DDBJ databases">
        <authorList>
            <person name="de Groot N.N."/>
        </authorList>
    </citation>
    <scope>NUCLEOTIDE SEQUENCE [LARGE SCALE GENOMIC DNA]</scope>
    <source>
        <strain evidence="9 10">JCM 19513</strain>
    </source>
</reference>
<comment type="similarity">
    <text evidence="2 8">Belongs to the 4-toluene sulfonate uptake permease (TSUP) (TC 2.A.102) family.</text>
</comment>
<evidence type="ECO:0000256" key="5">
    <source>
        <dbReference type="ARBA" id="ARBA00022692"/>
    </source>
</evidence>
<feature type="transmembrane region" description="Helical" evidence="8">
    <location>
        <begin position="81"/>
        <end position="101"/>
    </location>
</feature>
<dbReference type="RefSeq" id="WP_074869799.1">
    <property type="nucleotide sequence ID" value="NZ_FOAS01000014.1"/>
</dbReference>
<keyword evidence="5 8" id="KW-0812">Transmembrane</keyword>
<feature type="transmembrane region" description="Helical" evidence="8">
    <location>
        <begin position="194"/>
        <end position="215"/>
    </location>
</feature>
<dbReference type="PANTHER" id="PTHR30269">
    <property type="entry name" value="TRANSMEMBRANE PROTEIN YFCA"/>
    <property type="match status" value="1"/>
</dbReference>
<dbReference type="PANTHER" id="PTHR30269:SF37">
    <property type="entry name" value="MEMBRANE TRANSPORTER PROTEIN"/>
    <property type="match status" value="1"/>
</dbReference>
<dbReference type="InterPro" id="IPR052017">
    <property type="entry name" value="TSUP"/>
</dbReference>
<sequence length="250" mass="26688">MSAALPLTEPLFWLLASVGVVLSGISKSGLAGGAGVIAVPLLSLVLPLPLATALLLPLLIAMDAQTLRYYWRQISWAEARLLLPAAALGVALGTALLGSLSATHLQLMLGVLCVLFALWQNLLPYLTRWRRAALLWGTLSGVSSTLLHAGGPPLNAYLLGRNLVKAHWLATAAVVFALMNWLKVPAYLTLGSWSADVLLCALALLPLAWLGVWLGKRLQGQINEQQFIRLCRGLLLLSGLLLLGKAWLAA</sequence>
<gene>
    <name evidence="9" type="ORF">SAMN05216214_114112</name>
</gene>
<proteinExistence type="inferred from homology"/>
<feature type="transmembrane region" description="Helical" evidence="8">
    <location>
        <begin position="107"/>
        <end position="126"/>
    </location>
</feature>
<name>A0A1H7REK9_9GAMM</name>
<evidence type="ECO:0000313" key="10">
    <source>
        <dbReference type="Proteomes" id="UP000185766"/>
    </source>
</evidence>
<evidence type="ECO:0000256" key="4">
    <source>
        <dbReference type="ARBA" id="ARBA00022475"/>
    </source>
</evidence>
<keyword evidence="4 8" id="KW-1003">Cell membrane</keyword>
<keyword evidence="3" id="KW-0813">Transport</keyword>
<accession>A0A1H7REK9</accession>
<organism evidence="9 10">
    <name type="scientific">Atopomonas hussainii</name>
    <dbReference type="NCBI Taxonomy" id="1429083"/>
    <lineage>
        <taxon>Bacteria</taxon>
        <taxon>Pseudomonadati</taxon>
        <taxon>Pseudomonadota</taxon>
        <taxon>Gammaproteobacteria</taxon>
        <taxon>Pseudomonadales</taxon>
        <taxon>Pseudomonadaceae</taxon>
        <taxon>Atopomonas</taxon>
    </lineage>
</organism>
<evidence type="ECO:0000256" key="8">
    <source>
        <dbReference type="RuleBase" id="RU363041"/>
    </source>
</evidence>
<evidence type="ECO:0000256" key="6">
    <source>
        <dbReference type="ARBA" id="ARBA00022989"/>
    </source>
</evidence>
<feature type="transmembrane region" description="Helical" evidence="8">
    <location>
        <begin position="41"/>
        <end position="60"/>
    </location>
</feature>
<evidence type="ECO:0000313" key="9">
    <source>
        <dbReference type="EMBL" id="SEL58475.1"/>
    </source>
</evidence>
<keyword evidence="10" id="KW-1185">Reference proteome</keyword>
<evidence type="ECO:0000256" key="7">
    <source>
        <dbReference type="ARBA" id="ARBA00023136"/>
    </source>
</evidence>
<evidence type="ECO:0000256" key="3">
    <source>
        <dbReference type="ARBA" id="ARBA00022448"/>
    </source>
</evidence>
<dbReference type="Pfam" id="PF01925">
    <property type="entry name" value="TauE"/>
    <property type="match status" value="1"/>
</dbReference>
<dbReference type="AlphaFoldDB" id="A0A1H7REK9"/>